<proteinExistence type="inferred from homology"/>
<accession>A0A1T4Z502</accession>
<dbReference type="CDD" id="cd05233">
    <property type="entry name" value="SDR_c"/>
    <property type="match status" value="1"/>
</dbReference>
<keyword evidence="4" id="KW-1185">Reference proteome</keyword>
<dbReference type="STRING" id="1736691.SAMN06295964_2403"/>
<evidence type="ECO:0000256" key="2">
    <source>
        <dbReference type="ARBA" id="ARBA00023002"/>
    </source>
</evidence>
<evidence type="ECO:0000256" key="1">
    <source>
        <dbReference type="ARBA" id="ARBA00006484"/>
    </source>
</evidence>
<dbReference type="AlphaFoldDB" id="A0A1T4Z502"/>
<dbReference type="InterPro" id="IPR002347">
    <property type="entry name" value="SDR_fam"/>
</dbReference>
<reference evidence="4" key="1">
    <citation type="submission" date="2017-02" db="EMBL/GenBank/DDBJ databases">
        <authorList>
            <person name="Varghese N."/>
            <person name="Submissions S."/>
        </authorList>
    </citation>
    <scope>NUCLEOTIDE SEQUENCE [LARGE SCALE GENOMIC DNA]</scope>
    <source>
        <strain evidence="4">9H-4</strain>
    </source>
</reference>
<dbReference type="PANTHER" id="PTHR43669">
    <property type="entry name" value="5-KETO-D-GLUCONATE 5-REDUCTASE"/>
    <property type="match status" value="1"/>
</dbReference>
<dbReference type="Gene3D" id="3.40.50.720">
    <property type="entry name" value="NAD(P)-binding Rossmann-like Domain"/>
    <property type="match status" value="1"/>
</dbReference>
<protein>
    <submittedName>
        <fullName evidence="3">NAD(P)-dependent dehydrogenase, short-chain alcohol dehydrogenase family</fullName>
    </submittedName>
</protein>
<dbReference type="Pfam" id="PF13561">
    <property type="entry name" value="adh_short_C2"/>
    <property type="match status" value="1"/>
</dbReference>
<dbReference type="GO" id="GO:0016491">
    <property type="term" value="F:oxidoreductase activity"/>
    <property type="evidence" value="ECO:0007669"/>
    <property type="project" value="UniProtKB-KW"/>
</dbReference>
<comment type="similarity">
    <text evidence="1">Belongs to the short-chain dehydrogenases/reductases (SDR) family.</text>
</comment>
<dbReference type="SUPFAM" id="SSF51735">
    <property type="entry name" value="NAD(P)-binding Rossmann-fold domains"/>
    <property type="match status" value="1"/>
</dbReference>
<dbReference type="RefSeq" id="WP_172806352.1">
    <property type="nucleotide sequence ID" value="NZ_LT796768.1"/>
</dbReference>
<dbReference type="PRINTS" id="PR00081">
    <property type="entry name" value="GDHRDH"/>
</dbReference>
<keyword evidence="2" id="KW-0560">Oxidoreductase</keyword>
<dbReference type="InterPro" id="IPR036291">
    <property type="entry name" value="NAD(P)-bd_dom_sf"/>
</dbReference>
<dbReference type="EMBL" id="LT796768">
    <property type="protein sequence ID" value="SKB08938.1"/>
    <property type="molecule type" value="Genomic_DNA"/>
</dbReference>
<evidence type="ECO:0000313" key="3">
    <source>
        <dbReference type="EMBL" id="SKB08938.1"/>
    </source>
</evidence>
<name>A0A1T4Z502_9ACTN</name>
<evidence type="ECO:0000313" key="4">
    <source>
        <dbReference type="Proteomes" id="UP000191040"/>
    </source>
</evidence>
<dbReference type="PANTHER" id="PTHR43669:SF8">
    <property type="entry name" value="SHORT-CHAIN TYPE DEHYDROGENASE_REDUCTASE-RELATED"/>
    <property type="match status" value="1"/>
</dbReference>
<gene>
    <name evidence="3" type="ORF">SAMN06295964_2403</name>
</gene>
<sequence length="273" mass="28638">MHADPHAPRPVEDVDHTSLFRLDGQHIVVIGAGAGIGEHVATTITALGGHVLCVDIDGDGARAVGERLGAPWLVADATTPDGVAQIGAAVDREWDRCDGYVDVIGQQTRRRLPEFTLEEWDRDFRVNVLHAFLLAQELMPRLVAGGGGAVVHLSSTNATLSGHHSPGYGPAKAALEMWVRELATQYGPSGVRVNAVAPGLFLSPRFVASGGHLAEQLGANTPLRRLGQPHEVAATVAFLLTPGAGYVTGAVLPVEGGLFVTDPSGLNDLTPED</sequence>
<organism evidence="3 4">
    <name type="scientific">Aeromicrobium choanae</name>
    <dbReference type="NCBI Taxonomy" id="1736691"/>
    <lineage>
        <taxon>Bacteria</taxon>
        <taxon>Bacillati</taxon>
        <taxon>Actinomycetota</taxon>
        <taxon>Actinomycetes</taxon>
        <taxon>Propionibacteriales</taxon>
        <taxon>Nocardioidaceae</taxon>
        <taxon>Aeromicrobium</taxon>
    </lineage>
</organism>
<dbReference type="Proteomes" id="UP000191040">
    <property type="component" value="Chromosome I"/>
</dbReference>